<keyword evidence="5 11" id="KW-0001">2Fe-2S</keyword>
<evidence type="ECO:0000256" key="2">
    <source>
        <dbReference type="ARBA" id="ARBA00009433"/>
    </source>
</evidence>
<keyword evidence="10 11" id="KW-0003">3Fe-4S</keyword>
<dbReference type="GO" id="GO:0051538">
    <property type="term" value="F:3 iron, 4 sulfur cluster binding"/>
    <property type="evidence" value="ECO:0007669"/>
    <property type="project" value="UniProtKB-KW"/>
</dbReference>
<comment type="cofactor">
    <cofactor evidence="11">
        <name>[4Fe-4S] cluster</name>
        <dbReference type="ChEBI" id="CHEBI:49883"/>
    </cofactor>
    <text evidence="11">Binds 1 [4Fe-4S] cluster.</text>
</comment>
<evidence type="ECO:0000256" key="9">
    <source>
        <dbReference type="ARBA" id="ARBA00023014"/>
    </source>
</evidence>
<dbReference type="InterPro" id="IPR006058">
    <property type="entry name" value="2Fe2S_fd_BS"/>
</dbReference>
<dbReference type="GO" id="GO:0046872">
    <property type="term" value="F:metal ion binding"/>
    <property type="evidence" value="ECO:0007669"/>
    <property type="project" value="UniProtKB-KW"/>
</dbReference>
<dbReference type="STRING" id="572480.Arnit_0141"/>
<keyword evidence="9 11" id="KW-0411">Iron-sulfur</keyword>
<dbReference type="GO" id="GO:0051539">
    <property type="term" value="F:4 iron, 4 sulfur cluster binding"/>
    <property type="evidence" value="ECO:0007669"/>
    <property type="project" value="UniProtKB-KW"/>
</dbReference>
<evidence type="ECO:0000256" key="3">
    <source>
        <dbReference type="ARBA" id="ARBA00022485"/>
    </source>
</evidence>
<evidence type="ECO:0000313" key="14">
    <source>
        <dbReference type="EMBL" id="ADG91808.1"/>
    </source>
</evidence>
<evidence type="ECO:0000256" key="4">
    <source>
        <dbReference type="ARBA" id="ARBA00022532"/>
    </source>
</evidence>
<keyword evidence="7" id="KW-0560">Oxidoreductase</keyword>
<evidence type="ECO:0000256" key="7">
    <source>
        <dbReference type="ARBA" id="ARBA00023002"/>
    </source>
</evidence>
<dbReference type="Gene3D" id="1.10.1060.10">
    <property type="entry name" value="Alpha-helical ferredoxin"/>
    <property type="match status" value="1"/>
</dbReference>
<dbReference type="GO" id="GO:0008177">
    <property type="term" value="F:succinate dehydrogenase (quinone) activity"/>
    <property type="evidence" value="ECO:0007669"/>
    <property type="project" value="UniProtKB-EC"/>
</dbReference>
<dbReference type="Gene3D" id="3.10.20.30">
    <property type="match status" value="1"/>
</dbReference>
<dbReference type="GO" id="GO:0009055">
    <property type="term" value="F:electron transfer activity"/>
    <property type="evidence" value="ECO:0007669"/>
    <property type="project" value="InterPro"/>
</dbReference>
<dbReference type="InterPro" id="IPR017900">
    <property type="entry name" value="4Fe4S_Fe_S_CS"/>
</dbReference>
<evidence type="ECO:0000256" key="6">
    <source>
        <dbReference type="ARBA" id="ARBA00022723"/>
    </source>
</evidence>
<dbReference type="InterPro" id="IPR012675">
    <property type="entry name" value="Beta-grasp_dom_sf"/>
</dbReference>
<dbReference type="KEGG" id="ant:Arnit_0141"/>
<evidence type="ECO:0000313" key="15">
    <source>
        <dbReference type="Proteomes" id="UP000000939"/>
    </source>
</evidence>
<dbReference type="PROSITE" id="PS00198">
    <property type="entry name" value="4FE4S_FER_1"/>
    <property type="match status" value="2"/>
</dbReference>
<reference evidence="14 15" key="1">
    <citation type="journal article" date="2010" name="Stand. Genomic Sci.">
        <title>Complete genome sequence of Arcobacter nitrofigilis type strain (CI).</title>
        <authorList>
            <person name="Pati A."/>
            <person name="Gronow S."/>
            <person name="Lapidus A."/>
            <person name="Copeland A."/>
            <person name="Glavina Del Rio T."/>
            <person name="Nolan M."/>
            <person name="Lucas S."/>
            <person name="Tice H."/>
            <person name="Cheng J.F."/>
            <person name="Han C."/>
            <person name="Chertkov O."/>
            <person name="Bruce D."/>
            <person name="Tapia R."/>
            <person name="Goodwin L."/>
            <person name="Pitluck S."/>
            <person name="Liolios K."/>
            <person name="Ivanova N."/>
            <person name="Mavromatis K."/>
            <person name="Chen A."/>
            <person name="Palaniappan K."/>
            <person name="Land M."/>
            <person name="Hauser L."/>
            <person name="Chang Y.J."/>
            <person name="Jeffries C.D."/>
            <person name="Detter J.C."/>
            <person name="Rohde M."/>
            <person name="Goker M."/>
            <person name="Bristow J."/>
            <person name="Eisen J.A."/>
            <person name="Markowitz V."/>
            <person name="Hugenholtz P."/>
            <person name="Klenk H.P."/>
            <person name="Kyrpides N.C."/>
        </authorList>
    </citation>
    <scope>NUCLEOTIDE SEQUENCE [LARGE SCALE GENOMIC DNA]</scope>
    <source>
        <strain evidence="15">ATCC 33309 / DSM 7299 / CCUG 15893 / LMG 7604 / NCTC 12251 / CI</strain>
    </source>
</reference>
<gene>
    <name evidence="14" type="ordered locus">Arnit_0141</name>
</gene>
<dbReference type="InterPro" id="IPR050573">
    <property type="entry name" value="SDH/FRD_Iron-Sulfur"/>
</dbReference>
<dbReference type="PROSITE" id="PS51379">
    <property type="entry name" value="4FE4S_FER_2"/>
    <property type="match status" value="2"/>
</dbReference>
<dbReference type="GO" id="GO:0006099">
    <property type="term" value="P:tricarboxylic acid cycle"/>
    <property type="evidence" value="ECO:0007669"/>
    <property type="project" value="UniProtKB-KW"/>
</dbReference>
<dbReference type="InterPro" id="IPR009051">
    <property type="entry name" value="Helical_ferredxn"/>
</dbReference>
<dbReference type="RefSeq" id="WP_013133953.1">
    <property type="nucleotide sequence ID" value="NC_014166.1"/>
</dbReference>
<evidence type="ECO:0000259" key="12">
    <source>
        <dbReference type="PROSITE" id="PS51085"/>
    </source>
</evidence>
<keyword evidence="4" id="KW-0816">Tricarboxylic acid cycle</keyword>
<feature type="domain" description="4Fe-4S ferredoxin-type" evidence="13">
    <location>
        <begin position="175"/>
        <end position="204"/>
    </location>
</feature>
<dbReference type="NCBIfam" id="TIGR00384">
    <property type="entry name" value="dhsB"/>
    <property type="match status" value="1"/>
</dbReference>
<evidence type="ECO:0000256" key="10">
    <source>
        <dbReference type="ARBA" id="ARBA00023291"/>
    </source>
</evidence>
<feature type="domain" description="2Fe-2S ferredoxin-type" evidence="12">
    <location>
        <begin position="1"/>
        <end position="84"/>
    </location>
</feature>
<dbReference type="SUPFAM" id="SSF46548">
    <property type="entry name" value="alpha-helical ferredoxin"/>
    <property type="match status" value="1"/>
</dbReference>
<comment type="cofactor">
    <cofactor evidence="11">
        <name>[2Fe-2S] cluster</name>
        <dbReference type="ChEBI" id="CHEBI:190135"/>
    </cofactor>
    <text evidence="11">Binds 1 [2Fe-2S] cluster.</text>
</comment>
<evidence type="ECO:0000256" key="1">
    <source>
        <dbReference type="ARBA" id="ARBA00004894"/>
    </source>
</evidence>
<dbReference type="AlphaFoldDB" id="D5V475"/>
<dbReference type="Pfam" id="PF13183">
    <property type="entry name" value="Fer4_8"/>
    <property type="match status" value="1"/>
</dbReference>
<dbReference type="GO" id="GO:0022904">
    <property type="term" value="P:respiratory electron transport chain"/>
    <property type="evidence" value="ECO:0007669"/>
    <property type="project" value="TreeGrafter"/>
</dbReference>
<keyword evidence="15" id="KW-1185">Reference proteome</keyword>
<dbReference type="Proteomes" id="UP000000939">
    <property type="component" value="Chromosome"/>
</dbReference>
<dbReference type="HOGENOM" id="CLU_044838_3_1_7"/>
<dbReference type="GO" id="GO:0051537">
    <property type="term" value="F:2 iron, 2 sulfur cluster binding"/>
    <property type="evidence" value="ECO:0007669"/>
    <property type="project" value="UniProtKB-KW"/>
</dbReference>
<dbReference type="InterPro" id="IPR025192">
    <property type="entry name" value="Succ_DH/fum_Rdtase_N"/>
</dbReference>
<dbReference type="eggNOG" id="COG0479">
    <property type="taxonomic scope" value="Bacteria"/>
</dbReference>
<name>D5V475_ARCNC</name>
<comment type="cofactor">
    <cofactor evidence="11">
        <name>[3Fe-4S] cluster</name>
        <dbReference type="ChEBI" id="CHEBI:21137"/>
    </cofactor>
    <text evidence="11">Binds 1 [3Fe-4S] cluster.</text>
</comment>
<dbReference type="PROSITE" id="PS51085">
    <property type="entry name" value="2FE2S_FER_2"/>
    <property type="match status" value="1"/>
</dbReference>
<dbReference type="InterPro" id="IPR004489">
    <property type="entry name" value="Succ_DH/fum_Rdtase_Fe-S"/>
</dbReference>
<comment type="similarity">
    <text evidence="2 11">Belongs to the succinate dehydrogenase/fumarate reductase iron-sulfur protein family.</text>
</comment>
<comment type="catalytic activity">
    <reaction evidence="11">
        <text>a menaquinone + succinate = a menaquinol + fumarate</text>
        <dbReference type="Rhea" id="RHEA:27834"/>
        <dbReference type="Rhea" id="RHEA-COMP:9537"/>
        <dbReference type="Rhea" id="RHEA-COMP:9539"/>
        <dbReference type="ChEBI" id="CHEBI:16374"/>
        <dbReference type="ChEBI" id="CHEBI:18151"/>
        <dbReference type="ChEBI" id="CHEBI:29806"/>
        <dbReference type="ChEBI" id="CHEBI:30031"/>
        <dbReference type="EC" id="1.3.5.1"/>
    </reaction>
</comment>
<proteinExistence type="inferred from homology"/>
<protein>
    <recommendedName>
        <fullName evidence="11">Fumarate reductase iron-sulfur subunit</fullName>
        <ecNumber evidence="11">1.3.5.1</ecNumber>
    </recommendedName>
</protein>
<keyword evidence="3 11" id="KW-0004">4Fe-4S</keyword>
<accession>D5V475</accession>
<dbReference type="PANTHER" id="PTHR11921:SF29">
    <property type="entry name" value="SUCCINATE DEHYDROGENASE [UBIQUINONE] IRON-SULFUR SUBUNIT, MITOCHONDRIAL"/>
    <property type="match status" value="1"/>
</dbReference>
<evidence type="ECO:0000259" key="13">
    <source>
        <dbReference type="PROSITE" id="PS51379"/>
    </source>
</evidence>
<dbReference type="Pfam" id="PF13085">
    <property type="entry name" value="Fer2_3"/>
    <property type="match status" value="1"/>
</dbReference>
<evidence type="ECO:0000256" key="8">
    <source>
        <dbReference type="ARBA" id="ARBA00023004"/>
    </source>
</evidence>
<keyword evidence="8 11" id="KW-0408">Iron</keyword>
<evidence type="ECO:0000256" key="11">
    <source>
        <dbReference type="RuleBase" id="RU361237"/>
    </source>
</evidence>
<keyword evidence="6 11" id="KW-0479">Metal-binding</keyword>
<dbReference type="InterPro" id="IPR017896">
    <property type="entry name" value="4Fe4S_Fe-S-bd"/>
</dbReference>
<sequence length="246" mass="27971">MNISINRLKDKEKYIEEYKINKENITALEALEYIKENIDSTLTYRSGCKSGICGSCSILINDKEVLACKCKLYENITVKPLKNSTIIKDLVVDLEQTGKLLTKSKAFIEEFQESAIKKEDEKLIDLQSNCILCQNCYSSCPVYGVNKDFLGPFALTRVLRYVNDKKEANKAQKLDAIQVNGIWDCTLCGNCTISCPQFIDSKTDIMNLRMKSIQNGYSDPTIQSNDFLNEFNNYNDFDTGFNPNSF</sequence>
<dbReference type="InterPro" id="IPR001041">
    <property type="entry name" value="2Fe-2S_ferredoxin-type"/>
</dbReference>
<feature type="domain" description="4Fe-4S ferredoxin-type" evidence="13">
    <location>
        <begin position="120"/>
        <end position="150"/>
    </location>
</feature>
<evidence type="ECO:0000256" key="5">
    <source>
        <dbReference type="ARBA" id="ARBA00022714"/>
    </source>
</evidence>
<dbReference type="SUPFAM" id="SSF54292">
    <property type="entry name" value="2Fe-2S ferredoxin-like"/>
    <property type="match status" value="1"/>
</dbReference>
<dbReference type="InterPro" id="IPR036010">
    <property type="entry name" value="2Fe-2S_ferredoxin-like_sf"/>
</dbReference>
<dbReference type="EC" id="1.3.5.1" evidence="11"/>
<dbReference type="PANTHER" id="PTHR11921">
    <property type="entry name" value="SUCCINATE DEHYDROGENASE IRON-SULFUR PROTEIN"/>
    <property type="match status" value="1"/>
</dbReference>
<dbReference type="OrthoDB" id="9804391at2"/>
<organism evidence="14 15">
    <name type="scientific">Arcobacter nitrofigilis (strain ATCC 33309 / DSM 7299 / CCUG 15893 / LMG 7604 / NCTC 12251 / CI)</name>
    <name type="common">Campylobacter nitrofigilis</name>
    <dbReference type="NCBI Taxonomy" id="572480"/>
    <lineage>
        <taxon>Bacteria</taxon>
        <taxon>Pseudomonadati</taxon>
        <taxon>Campylobacterota</taxon>
        <taxon>Epsilonproteobacteria</taxon>
        <taxon>Campylobacterales</taxon>
        <taxon>Arcobacteraceae</taxon>
        <taxon>Arcobacter</taxon>
    </lineage>
</organism>
<comment type="pathway">
    <text evidence="1">Carbohydrate metabolism; tricarboxylic acid cycle; fumarate from succinate (bacterial route): step 1/1.</text>
</comment>
<dbReference type="PROSITE" id="PS00197">
    <property type="entry name" value="2FE2S_FER_1"/>
    <property type="match status" value="1"/>
</dbReference>
<dbReference type="EMBL" id="CP001999">
    <property type="protein sequence ID" value="ADG91808.1"/>
    <property type="molecule type" value="Genomic_DNA"/>
</dbReference>